<dbReference type="GO" id="GO:0005741">
    <property type="term" value="C:mitochondrial outer membrane"/>
    <property type="evidence" value="ECO:0007669"/>
    <property type="project" value="UniProtKB-SubCell"/>
</dbReference>
<organism evidence="13 14">
    <name type="scientific">Oopsacas minuta</name>
    <dbReference type="NCBI Taxonomy" id="111878"/>
    <lineage>
        <taxon>Eukaryota</taxon>
        <taxon>Metazoa</taxon>
        <taxon>Porifera</taxon>
        <taxon>Hexactinellida</taxon>
        <taxon>Hexasterophora</taxon>
        <taxon>Lyssacinosida</taxon>
        <taxon>Leucopsacidae</taxon>
        <taxon>Oopsacas</taxon>
    </lineage>
</organism>
<dbReference type="PANTHER" id="PTHR21252">
    <property type="entry name" value="TB1 PROTEIN-RELATED"/>
    <property type="match status" value="1"/>
</dbReference>
<keyword evidence="6" id="KW-1000">Mitochondrion outer membrane</keyword>
<evidence type="ECO:0000256" key="3">
    <source>
        <dbReference type="ARBA" id="ARBA00022448"/>
    </source>
</evidence>
<evidence type="ECO:0008006" key="15">
    <source>
        <dbReference type="Google" id="ProtNLM"/>
    </source>
</evidence>
<evidence type="ECO:0000313" key="14">
    <source>
        <dbReference type="Proteomes" id="UP001165289"/>
    </source>
</evidence>
<evidence type="ECO:0000256" key="11">
    <source>
        <dbReference type="RuleBase" id="RU000488"/>
    </source>
</evidence>
<keyword evidence="3 11" id="KW-0813">Transport</keyword>
<keyword evidence="14" id="KW-1185">Reference proteome</keyword>
<evidence type="ECO:0000256" key="10">
    <source>
        <dbReference type="PROSITE-ProRule" id="PRU00282"/>
    </source>
</evidence>
<evidence type="ECO:0000256" key="12">
    <source>
        <dbReference type="SAM" id="Phobius"/>
    </source>
</evidence>
<evidence type="ECO:0000256" key="2">
    <source>
        <dbReference type="ARBA" id="ARBA00006375"/>
    </source>
</evidence>
<dbReference type="Proteomes" id="UP001165289">
    <property type="component" value="Unassembled WGS sequence"/>
</dbReference>
<accession>A0AAV7JS92</accession>
<dbReference type="InterPro" id="IPR018108">
    <property type="entry name" value="MCP_transmembrane"/>
</dbReference>
<name>A0AAV7JS92_9METZ</name>
<evidence type="ECO:0000256" key="5">
    <source>
        <dbReference type="ARBA" id="ARBA00022737"/>
    </source>
</evidence>
<keyword evidence="9 10" id="KW-0472">Membrane</keyword>
<evidence type="ECO:0000256" key="6">
    <source>
        <dbReference type="ARBA" id="ARBA00022787"/>
    </source>
</evidence>
<dbReference type="EMBL" id="JAKMXF010000302">
    <property type="protein sequence ID" value="KAI6651675.1"/>
    <property type="molecule type" value="Genomic_DNA"/>
</dbReference>
<dbReference type="PROSITE" id="PS50920">
    <property type="entry name" value="SOLCAR"/>
    <property type="match status" value="1"/>
</dbReference>
<comment type="similarity">
    <text evidence="2 11">Belongs to the mitochondrial carrier (TC 2.A.29) family.</text>
</comment>
<keyword evidence="5" id="KW-0677">Repeat</keyword>
<dbReference type="InterPro" id="IPR039158">
    <property type="entry name" value="SLC25A46"/>
</dbReference>
<comment type="subcellular location">
    <subcellularLocation>
        <location evidence="1">Mitochondrion outer membrane</location>
        <topology evidence="1">Multi-pass membrane protein</topology>
    </subcellularLocation>
</comment>
<keyword evidence="7 12" id="KW-1133">Transmembrane helix</keyword>
<gene>
    <name evidence="13" type="ORF">LOD99_4923</name>
</gene>
<dbReference type="GO" id="GO:0090149">
    <property type="term" value="P:mitochondrial membrane fission"/>
    <property type="evidence" value="ECO:0007669"/>
    <property type="project" value="InterPro"/>
</dbReference>
<comment type="caution">
    <text evidence="13">The sequence shown here is derived from an EMBL/GenBank/DDBJ whole genome shotgun (WGS) entry which is preliminary data.</text>
</comment>
<keyword evidence="8" id="KW-0496">Mitochondrion</keyword>
<dbReference type="SUPFAM" id="SSF103506">
    <property type="entry name" value="Mitochondrial carrier"/>
    <property type="match status" value="1"/>
</dbReference>
<keyword evidence="4 10" id="KW-0812">Transmembrane</keyword>
<feature type="repeat" description="Solcar" evidence="10">
    <location>
        <begin position="198"/>
        <end position="300"/>
    </location>
</feature>
<reference evidence="13 14" key="1">
    <citation type="journal article" date="2023" name="BMC Biol.">
        <title>The compact genome of the sponge Oopsacas minuta (Hexactinellida) is lacking key metazoan core genes.</title>
        <authorList>
            <person name="Santini S."/>
            <person name="Schenkelaars Q."/>
            <person name="Jourda C."/>
            <person name="Duchesne M."/>
            <person name="Belahbib H."/>
            <person name="Rocher C."/>
            <person name="Selva M."/>
            <person name="Riesgo A."/>
            <person name="Vervoort M."/>
            <person name="Leys S.P."/>
            <person name="Kodjabachian L."/>
            <person name="Le Bivic A."/>
            <person name="Borchiellini C."/>
            <person name="Claverie J.M."/>
            <person name="Renard E."/>
        </authorList>
    </citation>
    <scope>NUCLEOTIDE SEQUENCE [LARGE SCALE GENOMIC DNA]</scope>
    <source>
        <strain evidence="13">SPO-2</strain>
    </source>
</reference>
<dbReference type="PANTHER" id="PTHR21252:SF2">
    <property type="entry name" value="MITOCHONDRIAL OUTER MEMBRANE PROTEIN SLC25A46"/>
    <property type="match status" value="1"/>
</dbReference>
<dbReference type="Gene3D" id="1.50.40.10">
    <property type="entry name" value="Mitochondrial carrier domain"/>
    <property type="match status" value="1"/>
</dbReference>
<protein>
    <recommendedName>
        <fullName evidence="15">Solute carrier family 25 member 46</fullName>
    </recommendedName>
</protein>
<sequence length="306" mass="34956">MTNQWTTDYHQVVYNTCQRVIGHPFYRYRLQCQLSRGTNQLSIAAPFQVINHIYKYTVNESWQFSNFRGCITRGIFLTLSGFSDVMVKKLLVSKLLQNWRVNHKVYSLFSNYTIPIVTMISAPLFRTTLAHVVEIDSIRMHFMDLLEQVSKEPLSYSSYSPRILLPLFGWKLIHNIIYSTLNKNIPSLAIGNDRSEVVTTLNYFLRHLIISAISDIATYPLETILVRSCLQGIDLVINDVTKGTPIGLESFVSHSSLNILSSLLSKEGYFGLYKGVTTLAIEYAVVCGLTLLVIHLYSKYSPDEYN</sequence>
<evidence type="ECO:0000256" key="8">
    <source>
        <dbReference type="ARBA" id="ARBA00023128"/>
    </source>
</evidence>
<dbReference type="AlphaFoldDB" id="A0AAV7JS92"/>
<proteinExistence type="inferred from homology"/>
<dbReference type="InterPro" id="IPR023395">
    <property type="entry name" value="MCP_dom_sf"/>
</dbReference>
<evidence type="ECO:0000256" key="7">
    <source>
        <dbReference type="ARBA" id="ARBA00022989"/>
    </source>
</evidence>
<evidence type="ECO:0000256" key="1">
    <source>
        <dbReference type="ARBA" id="ARBA00004374"/>
    </source>
</evidence>
<evidence type="ECO:0000256" key="4">
    <source>
        <dbReference type="ARBA" id="ARBA00022692"/>
    </source>
</evidence>
<feature type="transmembrane region" description="Helical" evidence="12">
    <location>
        <begin position="276"/>
        <end position="297"/>
    </location>
</feature>
<evidence type="ECO:0000313" key="13">
    <source>
        <dbReference type="EMBL" id="KAI6651675.1"/>
    </source>
</evidence>
<evidence type="ECO:0000256" key="9">
    <source>
        <dbReference type="ARBA" id="ARBA00023136"/>
    </source>
</evidence>
<dbReference type="Pfam" id="PF00153">
    <property type="entry name" value="Mito_carr"/>
    <property type="match status" value="1"/>
</dbReference>